<dbReference type="InterPro" id="IPR012094">
    <property type="entry name" value="tRNA_Ile_lys_synt"/>
</dbReference>
<organism evidence="9 10">
    <name type="scientific">Juglans regia</name>
    <name type="common">English walnut</name>
    <dbReference type="NCBI Taxonomy" id="51240"/>
    <lineage>
        <taxon>Eukaryota</taxon>
        <taxon>Viridiplantae</taxon>
        <taxon>Streptophyta</taxon>
        <taxon>Embryophyta</taxon>
        <taxon>Tracheophyta</taxon>
        <taxon>Spermatophyta</taxon>
        <taxon>Magnoliopsida</taxon>
        <taxon>eudicotyledons</taxon>
        <taxon>Gunneridae</taxon>
        <taxon>Pentapetalae</taxon>
        <taxon>rosids</taxon>
        <taxon>fabids</taxon>
        <taxon>Fagales</taxon>
        <taxon>Juglandaceae</taxon>
        <taxon>Juglans</taxon>
    </lineage>
</organism>
<evidence type="ECO:0000256" key="4">
    <source>
        <dbReference type="ARBA" id="ARBA00022741"/>
    </source>
</evidence>
<evidence type="ECO:0000256" key="7">
    <source>
        <dbReference type="SAM" id="MobiDB-lite"/>
    </source>
</evidence>
<evidence type="ECO:0000256" key="2">
    <source>
        <dbReference type="ARBA" id="ARBA00022598"/>
    </source>
</evidence>
<protein>
    <recommendedName>
        <fullName evidence="1">tRNA(Ile)-lysidine synthetase</fullName>
        <ecNumber evidence="1">6.3.4.19</ecNumber>
    </recommendedName>
</protein>
<dbReference type="PANTHER" id="PTHR43033">
    <property type="entry name" value="TRNA(ILE)-LYSIDINE SYNTHASE-RELATED"/>
    <property type="match status" value="1"/>
</dbReference>
<accession>A0A834D9M9</accession>
<dbReference type="CDD" id="cd01992">
    <property type="entry name" value="TilS_N"/>
    <property type="match status" value="1"/>
</dbReference>
<evidence type="ECO:0000259" key="8">
    <source>
        <dbReference type="Pfam" id="PF01171"/>
    </source>
</evidence>
<comment type="catalytic activity">
    <reaction evidence="6">
        <text>cytidine(34) in tRNA(Ile2) + L-lysine + ATP = lysidine(34) in tRNA(Ile2) + AMP + diphosphate + H(+)</text>
        <dbReference type="Rhea" id="RHEA:43744"/>
        <dbReference type="Rhea" id="RHEA-COMP:10625"/>
        <dbReference type="Rhea" id="RHEA-COMP:10670"/>
        <dbReference type="ChEBI" id="CHEBI:15378"/>
        <dbReference type="ChEBI" id="CHEBI:30616"/>
        <dbReference type="ChEBI" id="CHEBI:32551"/>
        <dbReference type="ChEBI" id="CHEBI:33019"/>
        <dbReference type="ChEBI" id="CHEBI:82748"/>
        <dbReference type="ChEBI" id="CHEBI:83665"/>
        <dbReference type="ChEBI" id="CHEBI:456215"/>
        <dbReference type="EC" id="6.3.4.19"/>
    </reaction>
</comment>
<dbReference type="EC" id="6.3.4.19" evidence="1"/>
<keyword evidence="4" id="KW-0547">Nucleotide-binding</keyword>
<feature type="region of interest" description="Disordered" evidence="7">
    <location>
        <begin position="1"/>
        <end position="20"/>
    </location>
</feature>
<evidence type="ECO:0000256" key="1">
    <source>
        <dbReference type="ARBA" id="ARBA00013267"/>
    </source>
</evidence>
<keyword evidence="2" id="KW-0436">Ligase</keyword>
<reference evidence="9" key="1">
    <citation type="submission" date="2015-10" db="EMBL/GenBank/DDBJ databases">
        <authorList>
            <person name="Martinez-Garcia P.J."/>
            <person name="Crepeau M.W."/>
            <person name="Puiu D."/>
            <person name="Gonzalez-Ibeas D."/>
            <person name="Whalen J."/>
            <person name="Stevens K."/>
            <person name="Paul R."/>
            <person name="Butterfield T."/>
            <person name="Britton M."/>
            <person name="Reagan R."/>
            <person name="Chakraborty S."/>
            <person name="Walawage S.L."/>
            <person name="Vasquez-Gross H.A."/>
            <person name="Cardeno C."/>
            <person name="Famula R."/>
            <person name="Pratt K."/>
            <person name="Kuruganti S."/>
            <person name="Aradhya M.K."/>
            <person name="Leslie C.A."/>
            <person name="Dandekar A.M."/>
            <person name="Salzberg S.L."/>
            <person name="Wegrzyn J.L."/>
            <person name="Langley C.H."/>
            <person name="Neale D.B."/>
        </authorList>
    </citation>
    <scope>NUCLEOTIDE SEQUENCE</scope>
    <source>
        <tissue evidence="9">Leaves</tissue>
    </source>
</reference>
<dbReference type="InterPro" id="IPR011063">
    <property type="entry name" value="TilS/TtcA_N"/>
</dbReference>
<evidence type="ECO:0000256" key="3">
    <source>
        <dbReference type="ARBA" id="ARBA00022694"/>
    </source>
</evidence>
<gene>
    <name evidence="9" type="ORF">F2P56_002498</name>
</gene>
<sequence length="760" mass="85033">MVSSLSTHTPFPLSSSRLSSSKPAAPFFLLARLCLTARFSSLQLRQYYYECTHTQQPMARGLTRTTTSTFISTPVPKLTPPICKNSRTFRHNFARPHFFIWTRFLCKCSRSAEDAIDISKYKEAFSRRMAMAGLKPHHRIGLGVSGGPDSMALCVLTADWKTNALNAAEDSSGFIDGLLAIIVDHGLRAESKEEANFVCNRVSQMGIRCKIACCDWLDGRPKQGHLQEAARDMRYQTFQKVCDQHQIGVLLVAHHADDQAELFILRLSRNSGVLGLAGMPFTSQIFSTCTHSFGGVSNNHGILLVRPLLNFSKEDMYKICLGDHQDWVEDPTNQSLLFARNRIRMSLRDFSSCIFKSELQAVISACRRTRSYIDQACSRLINQAVTVVEHGYAIIDLETLIPSKVTDVCMSKFLALVLQFISQRYRPVRGSASKLLLDYIRTFPCKNSLTAAGCYLCPAPGSKGTKILVCCSVDCPLPSKMETVHACTRGEQGNCTPSELEEIIADGKLYSDGLVLNESDVHFLRVTSESVLSEATRLAILSESTYRNILLLQREETKRFKCKTELSSDSEAKPDFESTNPWRSEPLQSGYGYYFMNRFFITWKLNDEIVGSAFPEEGQCNLDLREEHWKCHCRSCVVGNDMVFDVRHMIESDWLYLAKLSKCSSTSEKFQQQVLLDNEVEQIPGETNQCLDYARLSAQRALLSLKSIPVAARAGLPVLVNHQGLLQSIPSIGFKQCPCLVVSAEFKPRVPLGGGHSSFL</sequence>
<dbReference type="HAMAP" id="MF_01161">
    <property type="entry name" value="tRNA_Ile_lys_synt"/>
    <property type="match status" value="1"/>
</dbReference>
<dbReference type="GO" id="GO:0008033">
    <property type="term" value="P:tRNA processing"/>
    <property type="evidence" value="ECO:0007669"/>
    <property type="project" value="UniProtKB-KW"/>
</dbReference>
<dbReference type="InterPro" id="IPR012795">
    <property type="entry name" value="tRNA_Ile_lys_synt_N"/>
</dbReference>
<comment type="caution">
    <text evidence="9">The sequence shown here is derived from an EMBL/GenBank/DDBJ whole genome shotgun (WGS) entry which is preliminary data.</text>
</comment>
<evidence type="ECO:0000256" key="6">
    <source>
        <dbReference type="ARBA" id="ARBA00048539"/>
    </source>
</evidence>
<dbReference type="NCBIfam" id="TIGR02432">
    <property type="entry name" value="lysidine_TilS_N"/>
    <property type="match status" value="1"/>
</dbReference>
<dbReference type="SUPFAM" id="SSF52402">
    <property type="entry name" value="Adenine nucleotide alpha hydrolases-like"/>
    <property type="match status" value="1"/>
</dbReference>
<proteinExistence type="inferred from homology"/>
<feature type="domain" description="tRNA(Ile)-lysidine/2-thiocytidine synthase N-terminal" evidence="8">
    <location>
        <begin position="140"/>
        <end position="345"/>
    </location>
</feature>
<dbReference type="GO" id="GO:0005524">
    <property type="term" value="F:ATP binding"/>
    <property type="evidence" value="ECO:0007669"/>
    <property type="project" value="UniProtKB-KW"/>
</dbReference>
<evidence type="ECO:0000313" key="9">
    <source>
        <dbReference type="EMBL" id="KAF5481885.1"/>
    </source>
</evidence>
<evidence type="ECO:0000313" key="10">
    <source>
        <dbReference type="Proteomes" id="UP000619265"/>
    </source>
</evidence>
<dbReference type="Gene3D" id="3.40.50.620">
    <property type="entry name" value="HUPs"/>
    <property type="match status" value="1"/>
</dbReference>
<keyword evidence="3" id="KW-0819">tRNA processing</keyword>
<dbReference type="Pfam" id="PF01171">
    <property type="entry name" value="ATP_bind_3"/>
    <property type="match status" value="1"/>
</dbReference>
<dbReference type="PANTHER" id="PTHR43033:SF5">
    <property type="entry name" value="TRNA(ILE)-LYSIDINE SYNTHETASE"/>
    <property type="match status" value="1"/>
</dbReference>
<keyword evidence="5" id="KW-0067">ATP-binding</keyword>
<dbReference type="InterPro" id="IPR014729">
    <property type="entry name" value="Rossmann-like_a/b/a_fold"/>
</dbReference>
<reference evidence="9" key="2">
    <citation type="submission" date="2020-03" db="EMBL/GenBank/DDBJ databases">
        <title>Walnut 2.0.</title>
        <authorList>
            <person name="Marrano A."/>
            <person name="Britton M."/>
            <person name="Zimin A.V."/>
            <person name="Zaini P.A."/>
            <person name="Workman R."/>
            <person name="Puiu D."/>
            <person name="Bianco L."/>
            <person name="Allen B.J."/>
            <person name="Troggio M."/>
            <person name="Leslie C.A."/>
            <person name="Timp W."/>
            <person name="Dendekar A."/>
            <person name="Salzberg S.L."/>
            <person name="Neale D.B."/>
        </authorList>
    </citation>
    <scope>NUCLEOTIDE SEQUENCE</scope>
    <source>
        <tissue evidence="9">Leaves</tissue>
    </source>
</reference>
<name>A0A834D9M9_JUGRE</name>
<dbReference type="Proteomes" id="UP000619265">
    <property type="component" value="Unassembled WGS sequence"/>
</dbReference>
<dbReference type="Gramene" id="Jr01_27020_p1">
    <property type="protein sequence ID" value="cds.Jr01_27020_p1"/>
    <property type="gene ID" value="Jr01_27020"/>
</dbReference>
<dbReference type="GO" id="GO:0032267">
    <property type="term" value="F:tRNA(Ile)-lysidine synthase activity"/>
    <property type="evidence" value="ECO:0007669"/>
    <property type="project" value="UniProtKB-EC"/>
</dbReference>
<evidence type="ECO:0000256" key="5">
    <source>
        <dbReference type="ARBA" id="ARBA00022840"/>
    </source>
</evidence>
<dbReference type="EMBL" id="LIHL02000001">
    <property type="protein sequence ID" value="KAF5481885.1"/>
    <property type="molecule type" value="Genomic_DNA"/>
</dbReference>
<dbReference type="AlphaFoldDB" id="A0A834D9M9"/>